<sequence>MIDKLPRKERGVNTQNALLVLCWLTFFWKRVHNELTQIIICFL</sequence>
<dbReference type="EMBL" id="AAMX01000013">
    <property type="protein sequence ID" value="EAQ31664.1"/>
    <property type="molecule type" value="Genomic_DNA"/>
</dbReference>
<gene>
    <name evidence="1" type="ORF">OS145_10505</name>
</gene>
<dbReference type="Proteomes" id="UP000016543">
    <property type="component" value="Unassembled WGS sequence"/>
</dbReference>
<evidence type="ECO:0000313" key="1">
    <source>
        <dbReference type="EMBL" id="EAQ31664.1"/>
    </source>
</evidence>
<name>A0ABM9WL66_9GAMM</name>
<proteinExistence type="predicted"/>
<comment type="caution">
    <text evidence="1">The sequence shown here is derived from an EMBL/GenBank/DDBJ whole genome shotgun (WGS) entry which is preliminary data.</text>
</comment>
<reference evidence="1 2" key="1">
    <citation type="submission" date="2006-01" db="EMBL/GenBank/DDBJ databases">
        <authorList>
            <person name="Brettar I."/>
            <person name="Hofle M."/>
            <person name="Ferriera S."/>
            <person name="Johnson J."/>
            <person name="Kravitz S."/>
            <person name="Halpern A."/>
            <person name="Remington K."/>
            <person name="Beeson K."/>
            <person name="Tran B."/>
            <person name="Rogers Y.-H."/>
            <person name="Friedman R."/>
            <person name="Venter J.C."/>
        </authorList>
    </citation>
    <scope>NUCLEOTIDE SEQUENCE [LARGE SCALE GENOMIC DNA]</scope>
    <source>
        <strain evidence="1 2">OS145</strain>
    </source>
</reference>
<organism evidence="1 2">
    <name type="scientific">Idiomarina baltica OS145</name>
    <dbReference type="NCBI Taxonomy" id="314276"/>
    <lineage>
        <taxon>Bacteria</taxon>
        <taxon>Pseudomonadati</taxon>
        <taxon>Pseudomonadota</taxon>
        <taxon>Gammaproteobacteria</taxon>
        <taxon>Alteromonadales</taxon>
        <taxon>Idiomarinaceae</taxon>
        <taxon>Idiomarina</taxon>
    </lineage>
</organism>
<evidence type="ECO:0000313" key="2">
    <source>
        <dbReference type="Proteomes" id="UP000016543"/>
    </source>
</evidence>
<accession>A0ABM9WL66</accession>
<protein>
    <submittedName>
        <fullName evidence="1">Uncharacterized protein</fullName>
    </submittedName>
</protein>
<keyword evidence="2" id="KW-1185">Reference proteome</keyword>